<dbReference type="Proteomes" id="UP000016088">
    <property type="component" value="Unassembled WGS sequence"/>
</dbReference>
<proteinExistence type="inferred from homology"/>
<sequence length="98" mass="11178">MAVFSPNHELTHKLTATCVVKANESAVKSSGLAARHKLNKERFLSTINSFHVLPIQGEGWFIVPPFSYLANIRELCTRNKIYLVLNEIQTRYGRTDKF</sequence>
<comment type="cofactor">
    <cofactor evidence="1">
        <name>pyridoxal 5'-phosphate</name>
        <dbReference type="ChEBI" id="CHEBI:597326"/>
    </cofactor>
</comment>
<dbReference type="GeneID" id="25033123"/>
<dbReference type="VEuPathDB" id="FungiDB:SOCG_04159"/>
<dbReference type="Pfam" id="PF00202">
    <property type="entry name" value="Aminotran_3"/>
    <property type="match status" value="1"/>
</dbReference>
<dbReference type="InterPro" id="IPR015421">
    <property type="entry name" value="PyrdxlP-dep_Trfase_major"/>
</dbReference>
<dbReference type="eggNOG" id="KOG1402">
    <property type="taxonomic scope" value="Eukaryota"/>
</dbReference>
<evidence type="ECO:0000256" key="3">
    <source>
        <dbReference type="ARBA" id="ARBA00022576"/>
    </source>
</evidence>
<dbReference type="GO" id="GO:0042802">
    <property type="term" value="F:identical protein binding"/>
    <property type="evidence" value="ECO:0007669"/>
    <property type="project" value="TreeGrafter"/>
</dbReference>
<evidence type="ECO:0000256" key="2">
    <source>
        <dbReference type="ARBA" id="ARBA00008954"/>
    </source>
</evidence>
<dbReference type="PANTHER" id="PTHR11986:SF79">
    <property type="entry name" value="ACETYLORNITHINE AMINOTRANSFERASE, MITOCHONDRIAL"/>
    <property type="match status" value="1"/>
</dbReference>
<keyword evidence="3 5" id="KW-0032">Aminotransferase</keyword>
<dbReference type="AlphaFoldDB" id="S9PTG8"/>
<accession>S9PTG8</accession>
<dbReference type="InterPro" id="IPR005814">
    <property type="entry name" value="Aminotrans_3"/>
</dbReference>
<name>S9PTG8_SCHOY</name>
<dbReference type="InterPro" id="IPR015424">
    <property type="entry name" value="PyrdxlP-dep_Trfase"/>
</dbReference>
<dbReference type="SUPFAM" id="SSF53383">
    <property type="entry name" value="PLP-dependent transferases"/>
    <property type="match status" value="1"/>
</dbReference>
<comment type="similarity">
    <text evidence="2">Belongs to the class-III pyridoxal-phosphate-dependent aminotransferase family.</text>
</comment>
<dbReference type="Gene3D" id="3.40.640.10">
    <property type="entry name" value="Type I PLP-dependent aspartate aminotransferase-like (Major domain)"/>
    <property type="match status" value="1"/>
</dbReference>
<reference evidence="5 6" key="1">
    <citation type="journal article" date="2011" name="Science">
        <title>Comparative functional genomics of the fission yeasts.</title>
        <authorList>
            <person name="Rhind N."/>
            <person name="Chen Z."/>
            <person name="Yassour M."/>
            <person name="Thompson D.A."/>
            <person name="Haas B.J."/>
            <person name="Habib N."/>
            <person name="Wapinski I."/>
            <person name="Roy S."/>
            <person name="Lin M.F."/>
            <person name="Heiman D.I."/>
            <person name="Young S.K."/>
            <person name="Furuya K."/>
            <person name="Guo Y."/>
            <person name="Pidoux A."/>
            <person name="Chen H.M."/>
            <person name="Robbertse B."/>
            <person name="Goldberg J.M."/>
            <person name="Aoki K."/>
            <person name="Bayne E.H."/>
            <person name="Berlin A.M."/>
            <person name="Desjardins C.A."/>
            <person name="Dobbs E."/>
            <person name="Dukaj L."/>
            <person name="Fan L."/>
            <person name="FitzGerald M.G."/>
            <person name="French C."/>
            <person name="Gujja S."/>
            <person name="Hansen K."/>
            <person name="Keifenheim D."/>
            <person name="Levin J.Z."/>
            <person name="Mosher R.A."/>
            <person name="Mueller C.A."/>
            <person name="Pfiffner J."/>
            <person name="Priest M."/>
            <person name="Russ C."/>
            <person name="Smialowska A."/>
            <person name="Swoboda P."/>
            <person name="Sykes S.M."/>
            <person name="Vaughn M."/>
            <person name="Vengrova S."/>
            <person name="Yoder R."/>
            <person name="Zeng Q."/>
            <person name="Allshire R."/>
            <person name="Baulcombe D."/>
            <person name="Birren B.W."/>
            <person name="Brown W."/>
            <person name="Ekwall K."/>
            <person name="Kellis M."/>
            <person name="Leatherwood J."/>
            <person name="Levin H."/>
            <person name="Margalit H."/>
            <person name="Martienssen R."/>
            <person name="Nieduszynski C.A."/>
            <person name="Spatafora J.W."/>
            <person name="Friedman N."/>
            <person name="Dalgaard J.Z."/>
            <person name="Baumann P."/>
            <person name="Niki H."/>
            <person name="Regev A."/>
            <person name="Nusbaum C."/>
        </authorList>
    </citation>
    <scope>NUCLEOTIDE SEQUENCE [LARGE SCALE GENOMIC DNA]</scope>
    <source>
        <strain evidence="6">yFS286</strain>
    </source>
</reference>
<evidence type="ECO:0000256" key="1">
    <source>
        <dbReference type="ARBA" id="ARBA00001933"/>
    </source>
</evidence>
<dbReference type="GO" id="GO:0008483">
    <property type="term" value="F:transaminase activity"/>
    <property type="evidence" value="ECO:0007669"/>
    <property type="project" value="UniProtKB-KW"/>
</dbReference>
<gene>
    <name evidence="5" type="ORF">SOCG_04159</name>
</gene>
<protein>
    <submittedName>
        <fullName evidence="5">Acetylornithine aminotransferase</fullName>
    </submittedName>
</protein>
<dbReference type="OrthoDB" id="5419315at2759"/>
<keyword evidence="6" id="KW-1185">Reference proteome</keyword>
<dbReference type="EMBL" id="KE503208">
    <property type="protein sequence ID" value="EPX70798.1"/>
    <property type="molecule type" value="Genomic_DNA"/>
</dbReference>
<evidence type="ECO:0000313" key="6">
    <source>
        <dbReference type="Proteomes" id="UP000016088"/>
    </source>
</evidence>
<dbReference type="InterPro" id="IPR050103">
    <property type="entry name" value="Class-III_PLP-dep_AT"/>
</dbReference>
<dbReference type="PANTHER" id="PTHR11986">
    <property type="entry name" value="AMINOTRANSFERASE CLASS III"/>
    <property type="match status" value="1"/>
</dbReference>
<dbReference type="GO" id="GO:0005759">
    <property type="term" value="C:mitochondrial matrix"/>
    <property type="evidence" value="ECO:0007669"/>
    <property type="project" value="TreeGrafter"/>
</dbReference>
<dbReference type="GO" id="GO:0030170">
    <property type="term" value="F:pyridoxal phosphate binding"/>
    <property type="evidence" value="ECO:0007669"/>
    <property type="project" value="InterPro"/>
</dbReference>
<keyword evidence="4" id="KW-0808">Transferase</keyword>
<organism evidence="5 6">
    <name type="scientific">Schizosaccharomyces octosporus (strain yFS286)</name>
    <name type="common">Fission yeast</name>
    <name type="synonym">Octosporomyces octosporus</name>
    <dbReference type="NCBI Taxonomy" id="483514"/>
    <lineage>
        <taxon>Eukaryota</taxon>
        <taxon>Fungi</taxon>
        <taxon>Dikarya</taxon>
        <taxon>Ascomycota</taxon>
        <taxon>Taphrinomycotina</taxon>
        <taxon>Schizosaccharomycetes</taxon>
        <taxon>Schizosaccharomycetales</taxon>
        <taxon>Schizosaccharomycetaceae</taxon>
        <taxon>Schizosaccharomyces</taxon>
    </lineage>
</organism>
<evidence type="ECO:0000256" key="4">
    <source>
        <dbReference type="ARBA" id="ARBA00022679"/>
    </source>
</evidence>
<dbReference type="RefSeq" id="XP_013020455.1">
    <property type="nucleotide sequence ID" value="XM_013165001.1"/>
</dbReference>
<dbReference type="HOGENOM" id="CLU_2334841_0_0_1"/>
<evidence type="ECO:0000313" key="5">
    <source>
        <dbReference type="EMBL" id="EPX70798.1"/>
    </source>
</evidence>